<dbReference type="Proteomes" id="UP000828390">
    <property type="component" value="Unassembled WGS sequence"/>
</dbReference>
<proteinExistence type="predicted"/>
<keyword evidence="3" id="KW-1185">Reference proteome</keyword>
<evidence type="ECO:0000256" key="1">
    <source>
        <dbReference type="SAM" id="Coils"/>
    </source>
</evidence>
<reference evidence="2" key="2">
    <citation type="submission" date="2020-11" db="EMBL/GenBank/DDBJ databases">
        <authorList>
            <person name="McCartney M.A."/>
            <person name="Auch B."/>
            <person name="Kono T."/>
            <person name="Mallez S."/>
            <person name="Becker A."/>
            <person name="Gohl D.M."/>
            <person name="Silverstein K.A.T."/>
            <person name="Koren S."/>
            <person name="Bechman K.B."/>
            <person name="Herman A."/>
            <person name="Abrahante J.E."/>
            <person name="Garbe J."/>
        </authorList>
    </citation>
    <scope>NUCLEOTIDE SEQUENCE</scope>
    <source>
        <strain evidence="2">Duluth1</strain>
        <tissue evidence="2">Whole animal</tissue>
    </source>
</reference>
<reference evidence="2" key="1">
    <citation type="journal article" date="2019" name="bioRxiv">
        <title>The Genome of the Zebra Mussel, Dreissena polymorpha: A Resource for Invasive Species Research.</title>
        <authorList>
            <person name="McCartney M.A."/>
            <person name="Auch B."/>
            <person name="Kono T."/>
            <person name="Mallez S."/>
            <person name="Zhang Y."/>
            <person name="Obille A."/>
            <person name="Becker A."/>
            <person name="Abrahante J.E."/>
            <person name="Garbe J."/>
            <person name="Badalamenti J.P."/>
            <person name="Herman A."/>
            <person name="Mangelson H."/>
            <person name="Liachko I."/>
            <person name="Sullivan S."/>
            <person name="Sone E.D."/>
            <person name="Koren S."/>
            <person name="Silverstein K.A.T."/>
            <person name="Beckman K.B."/>
            <person name="Gohl D.M."/>
        </authorList>
    </citation>
    <scope>NUCLEOTIDE SEQUENCE</scope>
    <source>
        <strain evidence="2">Duluth1</strain>
        <tissue evidence="2">Whole animal</tissue>
    </source>
</reference>
<dbReference type="AlphaFoldDB" id="A0A9D4G2Q4"/>
<sequence length="96" mass="10376">MAAAIQTLTERLEAITTEMAQLTAQNQQLVKTMAAQNSQLVSEVQILKTASNGGSVYTRWGRTTCTQNGSELIYTGYIGGNWLNKNGAADYICLSV</sequence>
<keyword evidence="1" id="KW-0175">Coiled coil</keyword>
<protein>
    <submittedName>
        <fullName evidence="2">Uncharacterized protein</fullName>
    </submittedName>
</protein>
<name>A0A9D4G2Q4_DREPO</name>
<organism evidence="2 3">
    <name type="scientific">Dreissena polymorpha</name>
    <name type="common">Zebra mussel</name>
    <name type="synonym">Mytilus polymorpha</name>
    <dbReference type="NCBI Taxonomy" id="45954"/>
    <lineage>
        <taxon>Eukaryota</taxon>
        <taxon>Metazoa</taxon>
        <taxon>Spiralia</taxon>
        <taxon>Lophotrochozoa</taxon>
        <taxon>Mollusca</taxon>
        <taxon>Bivalvia</taxon>
        <taxon>Autobranchia</taxon>
        <taxon>Heteroconchia</taxon>
        <taxon>Euheterodonta</taxon>
        <taxon>Imparidentia</taxon>
        <taxon>Neoheterodontei</taxon>
        <taxon>Myida</taxon>
        <taxon>Dreissenoidea</taxon>
        <taxon>Dreissenidae</taxon>
        <taxon>Dreissena</taxon>
    </lineage>
</organism>
<gene>
    <name evidence="2" type="ORF">DPMN_135928</name>
</gene>
<dbReference type="EMBL" id="JAIWYP010000006">
    <property type="protein sequence ID" value="KAH3807583.1"/>
    <property type="molecule type" value="Genomic_DNA"/>
</dbReference>
<evidence type="ECO:0000313" key="2">
    <source>
        <dbReference type="EMBL" id="KAH3807583.1"/>
    </source>
</evidence>
<evidence type="ECO:0000313" key="3">
    <source>
        <dbReference type="Proteomes" id="UP000828390"/>
    </source>
</evidence>
<comment type="caution">
    <text evidence="2">The sequence shown here is derived from an EMBL/GenBank/DDBJ whole genome shotgun (WGS) entry which is preliminary data.</text>
</comment>
<feature type="coiled-coil region" evidence="1">
    <location>
        <begin position="5"/>
        <end position="39"/>
    </location>
</feature>
<accession>A0A9D4G2Q4</accession>